<dbReference type="RefSeq" id="WP_020001878.1">
    <property type="nucleotide sequence ID" value="NZ_CP192217.1"/>
</dbReference>
<keyword evidence="4" id="KW-1185">Reference proteome</keyword>
<organism evidence="2 3">
    <name type="scientific">Halodesulfovibrio aestuarii</name>
    <dbReference type="NCBI Taxonomy" id="126333"/>
    <lineage>
        <taxon>Bacteria</taxon>
        <taxon>Pseudomonadati</taxon>
        <taxon>Thermodesulfobacteriota</taxon>
        <taxon>Desulfovibrionia</taxon>
        <taxon>Desulfovibrionales</taxon>
        <taxon>Desulfovibrionaceae</taxon>
        <taxon>Halodesulfovibrio</taxon>
    </lineage>
</organism>
<accession>A0A8G2C7W3</accession>
<dbReference type="EMBL" id="FQZR01000002">
    <property type="protein sequence ID" value="SHI71577.1"/>
    <property type="molecule type" value="Genomic_DNA"/>
</dbReference>
<protein>
    <submittedName>
        <fullName evidence="2">Uncharacterized protein</fullName>
    </submittedName>
</protein>
<evidence type="ECO:0000313" key="4">
    <source>
        <dbReference type="Proteomes" id="UP001568358"/>
    </source>
</evidence>
<dbReference type="Proteomes" id="UP001568358">
    <property type="component" value="Unassembled WGS sequence"/>
</dbReference>
<proteinExistence type="predicted"/>
<dbReference type="Proteomes" id="UP000184001">
    <property type="component" value="Unassembled WGS sequence"/>
</dbReference>
<sequence>MDTLKQKKCGTLQDVLGVLVPYERDDQFNILKVSIACAGEREIVIENLSQHANLLELLREPVLLKGFISSDGTTETINVKKVIPFVKSDFFNSRNTI</sequence>
<evidence type="ECO:0000313" key="1">
    <source>
        <dbReference type="EMBL" id="MEZ6852299.1"/>
    </source>
</evidence>
<reference evidence="1 4" key="2">
    <citation type="submission" date="2024-07" db="EMBL/GenBank/DDBJ databases">
        <title>Active virus-host system and metabolic interactions in a Lokiarchaeon culture.</title>
        <authorList>
            <person name="Ponce Toledo R.I."/>
            <person name="Rodrigues Oliveira T."/>
            <person name="Schleper C."/>
        </authorList>
    </citation>
    <scope>NUCLEOTIDE SEQUENCE [LARGE SCALE GENOMIC DNA]</scope>
    <source>
        <strain evidence="1 4">B35</strain>
    </source>
</reference>
<evidence type="ECO:0000313" key="3">
    <source>
        <dbReference type="Proteomes" id="UP000184001"/>
    </source>
</evidence>
<gene>
    <name evidence="1" type="ORF">AB2Z07_01920</name>
    <name evidence="2" type="ORF">SAMN05660830_00753</name>
</gene>
<name>A0A8G2C7W3_9BACT</name>
<comment type="caution">
    <text evidence="2">The sequence shown here is derived from an EMBL/GenBank/DDBJ whole genome shotgun (WGS) entry which is preliminary data.</text>
</comment>
<evidence type="ECO:0000313" key="2">
    <source>
        <dbReference type="EMBL" id="SHI71577.1"/>
    </source>
</evidence>
<dbReference type="AlphaFoldDB" id="A0A8G2C7W3"/>
<dbReference type="EMBL" id="JBFSOO010000001">
    <property type="protein sequence ID" value="MEZ6852299.1"/>
    <property type="molecule type" value="Genomic_DNA"/>
</dbReference>
<reference evidence="2 3" key="1">
    <citation type="submission" date="2016-11" db="EMBL/GenBank/DDBJ databases">
        <authorList>
            <person name="Varghese N."/>
            <person name="Submissions S."/>
        </authorList>
    </citation>
    <scope>NUCLEOTIDE SEQUENCE [LARGE SCALE GENOMIC DNA]</scope>
    <source>
        <strain evidence="2 3">DSM 17919</strain>
    </source>
</reference>